<dbReference type="SMART" id="SM00091">
    <property type="entry name" value="PAS"/>
    <property type="match status" value="3"/>
</dbReference>
<comment type="caution">
    <text evidence="3">The sequence shown here is derived from an EMBL/GenBank/DDBJ whole genome shotgun (WGS) entry which is preliminary data.</text>
</comment>
<dbReference type="InterPro" id="IPR003018">
    <property type="entry name" value="GAF"/>
</dbReference>
<feature type="coiled-coil region" evidence="1">
    <location>
        <begin position="399"/>
        <end position="454"/>
    </location>
</feature>
<organism evidence="3 4">
    <name type="scientific">Marivirga lumbricoides</name>
    <dbReference type="NCBI Taxonomy" id="1046115"/>
    <lineage>
        <taxon>Bacteria</taxon>
        <taxon>Pseudomonadati</taxon>
        <taxon>Bacteroidota</taxon>
        <taxon>Cytophagia</taxon>
        <taxon>Cytophagales</taxon>
        <taxon>Marivirgaceae</taxon>
        <taxon>Marivirga</taxon>
    </lineage>
</organism>
<dbReference type="Pfam" id="PF13185">
    <property type="entry name" value="GAF_2"/>
    <property type="match status" value="1"/>
</dbReference>
<dbReference type="Proteomes" id="UP000240608">
    <property type="component" value="Unassembled WGS sequence"/>
</dbReference>
<dbReference type="InterPro" id="IPR035965">
    <property type="entry name" value="PAS-like_dom_sf"/>
</dbReference>
<dbReference type="SMART" id="SM00065">
    <property type="entry name" value="GAF"/>
    <property type="match status" value="1"/>
</dbReference>
<evidence type="ECO:0000259" key="2">
    <source>
        <dbReference type="PROSITE" id="PS50113"/>
    </source>
</evidence>
<dbReference type="PANTHER" id="PTHR44757:SF2">
    <property type="entry name" value="BIOFILM ARCHITECTURE MAINTENANCE PROTEIN MBAA"/>
    <property type="match status" value="1"/>
</dbReference>
<dbReference type="PANTHER" id="PTHR44757">
    <property type="entry name" value="DIGUANYLATE CYCLASE DGCP"/>
    <property type="match status" value="1"/>
</dbReference>
<evidence type="ECO:0000313" key="3">
    <source>
        <dbReference type="EMBL" id="PTB94832.1"/>
    </source>
</evidence>
<proteinExistence type="predicted"/>
<keyword evidence="1" id="KW-0175">Coiled coil</keyword>
<dbReference type="InterPro" id="IPR000700">
    <property type="entry name" value="PAS-assoc_C"/>
</dbReference>
<feature type="coiled-coil region" evidence="1">
    <location>
        <begin position="573"/>
        <end position="621"/>
    </location>
</feature>
<feature type="coiled-coil region" evidence="1">
    <location>
        <begin position="239"/>
        <end position="287"/>
    </location>
</feature>
<dbReference type="NCBIfam" id="TIGR00229">
    <property type="entry name" value="sensory_box"/>
    <property type="match status" value="3"/>
</dbReference>
<dbReference type="Pfam" id="PF08448">
    <property type="entry name" value="PAS_4"/>
    <property type="match status" value="3"/>
</dbReference>
<dbReference type="AlphaFoldDB" id="A0A2T4DM15"/>
<evidence type="ECO:0000256" key="1">
    <source>
        <dbReference type="SAM" id="Coils"/>
    </source>
</evidence>
<dbReference type="EMBL" id="PYVU01000120">
    <property type="protein sequence ID" value="PTB94832.1"/>
    <property type="molecule type" value="Genomic_DNA"/>
</dbReference>
<dbReference type="Gene3D" id="3.30.450.40">
    <property type="match status" value="1"/>
</dbReference>
<dbReference type="InterPro" id="IPR029016">
    <property type="entry name" value="GAF-like_dom_sf"/>
</dbReference>
<dbReference type="Gene3D" id="3.30.450.20">
    <property type="entry name" value="PAS domain"/>
    <property type="match status" value="3"/>
</dbReference>
<dbReference type="InterPro" id="IPR052155">
    <property type="entry name" value="Biofilm_reg_signaling"/>
</dbReference>
<feature type="domain" description="PAC" evidence="2">
    <location>
        <begin position="689"/>
        <end position="745"/>
    </location>
</feature>
<evidence type="ECO:0000313" key="4">
    <source>
        <dbReference type="Proteomes" id="UP000240608"/>
    </source>
</evidence>
<gene>
    <name evidence="3" type="ORF">C9994_11780</name>
</gene>
<feature type="domain" description="PAC" evidence="2">
    <location>
        <begin position="358"/>
        <end position="411"/>
    </location>
</feature>
<name>A0A2T4DM15_9BACT</name>
<sequence>MNILPFKFVRKTHLASLEEILNKKERTISHASGLIKEIEKGNLDFEVNEAGDDELGNAIISMRNQMKSFAIAEKERNWATEGLSKFVDILRSNNDDIKSLCEDIIKNLIKYLDANQGALFILNNDNPSEVFLELTACYAYNRKKHAQRKISIGEGLVGQTVLEKDTIYLTEIPTNYINITSGLGDAPPRTILLVPLKMNDEIYGVVELASFHDIFPYQIAFVERLGESIASTISSVKVNQKTKVLLQESQSQTEELRAQEEEVRQNMEELSATQEEMSRVLKEVQGNEAFMNNLINATDDSIISIDKNYNIIVCNKTTTETYSASGLQVGKGFNILRLFEEEQKEIYKGYYDRALSGEKFEVSESYKYNGKEQFFIVNYSPLRNENGEINGCVVFGKDITESTEAKMETERLLKESQQQSEELRAQEEELKQNMEELSATQEEMERVMKEVQDNERFMSDLIDATSDNIFTVDKNYNLLIFNKAFQDVWHGQGLDVKRGMPISKIFDESEIKGHMQLIDKSLKGELIQIDVEKLIGGEINHFNVIYSPIKNDENEIVAVAIFAKNTTEVEVAKKKQLELFKESQNQAEELRAQEEELKQNMEELSATEEEVRRVLNEVENKSHYNNELLNASNDSIVTIDKNYRIISFNKAFNVAFEEQNIDISEGFDILSIFPEEIHEEKKSLYNKVFKGETIYIDDQLENIGIKNYYNVQHSPIKDQEGNIIAISIFARDITEIKSLQLELEELKKKKK</sequence>
<dbReference type="InterPro" id="IPR000014">
    <property type="entry name" value="PAS"/>
</dbReference>
<accession>A0A2T4DM15</accession>
<dbReference type="SUPFAM" id="SSF55785">
    <property type="entry name" value="PYP-like sensor domain (PAS domain)"/>
    <property type="match status" value="3"/>
</dbReference>
<dbReference type="SUPFAM" id="SSF55781">
    <property type="entry name" value="GAF domain-like"/>
    <property type="match status" value="1"/>
</dbReference>
<protein>
    <recommendedName>
        <fullName evidence="2">PAC domain-containing protein</fullName>
    </recommendedName>
</protein>
<reference evidence="3 4" key="1">
    <citation type="submission" date="2018-03" db="EMBL/GenBank/DDBJ databases">
        <title>Cross-interface Injection: A General Nanoliter Liquid Handling Method Applied to Single Cells Genome Amplification Automated Nanoliter Liquid Handling Applied to Single Cell Multiple Displacement Amplification.</title>
        <authorList>
            <person name="Yun J."/>
            <person name="Xu P."/>
            <person name="Xu J."/>
            <person name="Dai X."/>
            <person name="Wang Y."/>
            <person name="Zheng X."/>
            <person name="Cao C."/>
            <person name="Yi Q."/>
            <person name="Zhu Y."/>
            <person name="Wang L."/>
            <person name="Dong Z."/>
            <person name="Huang Y."/>
            <person name="Huang L."/>
            <person name="Du W."/>
        </authorList>
    </citation>
    <scope>NUCLEOTIDE SEQUENCE [LARGE SCALE GENOMIC DNA]</scope>
    <source>
        <strain evidence="3 4">Z-D1-2</strain>
    </source>
</reference>
<dbReference type="InterPro" id="IPR013656">
    <property type="entry name" value="PAS_4"/>
</dbReference>
<dbReference type="PROSITE" id="PS50113">
    <property type="entry name" value="PAC"/>
    <property type="match status" value="2"/>
</dbReference>